<dbReference type="RefSeq" id="XP_070921463.1">
    <property type="nucleotide sequence ID" value="XM_071065362.1"/>
</dbReference>
<sequence length="280" mass="32287">MFVLLSLHRGTQLQLTPQAMIEPEQLPEDTQKRIQLATFEDLARTLESPEEFEMLWKQRWLPMFKADIDQGTPGMEEWMTKLWLACTGRYTLTDFYRGRMYSGPDLDCFENMHLRRLLVGSTPFHGERCECVDKGWRPIDPGVPRAIEDPLTDGHHGVLTEYTDQQIVDVLFAFYDVRDPLGHRGLRRPLAETMPNWGFRALLEPLRQTEPMARMRKAHEYRDKAWNIKAALLNLEISPPQDAHANLFANNASSAATQVLRDLSQTYTDEDAPADPDTDE</sequence>
<organism evidence="1 2">
    <name type="scientific">Madurella fahalii</name>
    <dbReference type="NCBI Taxonomy" id="1157608"/>
    <lineage>
        <taxon>Eukaryota</taxon>
        <taxon>Fungi</taxon>
        <taxon>Dikarya</taxon>
        <taxon>Ascomycota</taxon>
        <taxon>Pezizomycotina</taxon>
        <taxon>Sordariomycetes</taxon>
        <taxon>Sordariomycetidae</taxon>
        <taxon>Sordariales</taxon>
        <taxon>Sordariales incertae sedis</taxon>
        <taxon>Madurella</taxon>
    </lineage>
</organism>
<protein>
    <submittedName>
        <fullName evidence="1">Uncharacterized protein</fullName>
    </submittedName>
</protein>
<evidence type="ECO:0000313" key="2">
    <source>
        <dbReference type="Proteomes" id="UP001628179"/>
    </source>
</evidence>
<keyword evidence="2" id="KW-1185">Reference proteome</keyword>
<name>A0ABQ0GPR5_9PEZI</name>
<evidence type="ECO:0000313" key="1">
    <source>
        <dbReference type="EMBL" id="GAB1319733.1"/>
    </source>
</evidence>
<dbReference type="Proteomes" id="UP001628179">
    <property type="component" value="Unassembled WGS sequence"/>
</dbReference>
<accession>A0ABQ0GPR5</accession>
<proteinExistence type="predicted"/>
<reference evidence="1 2" key="1">
    <citation type="submission" date="2024-09" db="EMBL/GenBank/DDBJ databases">
        <title>Itraconazole resistance in Madurella fahalii resulting from another homologue of gene encoding cytochrome P450 14-alpha sterol demethylase (CYP51).</title>
        <authorList>
            <person name="Yoshioka I."/>
            <person name="Fahal A.H."/>
            <person name="Kaneko S."/>
            <person name="Yaguchi T."/>
        </authorList>
    </citation>
    <scope>NUCLEOTIDE SEQUENCE [LARGE SCALE GENOMIC DNA]</scope>
    <source>
        <strain evidence="1 2">IFM 68171</strain>
    </source>
</reference>
<comment type="caution">
    <text evidence="1">The sequence shown here is derived from an EMBL/GenBank/DDBJ whole genome shotgun (WGS) entry which is preliminary data.</text>
</comment>
<dbReference type="GeneID" id="98180685"/>
<gene>
    <name evidence="1" type="ORF">MFIFM68171_09943</name>
</gene>
<dbReference type="EMBL" id="BAAFSV010000005">
    <property type="protein sequence ID" value="GAB1319733.1"/>
    <property type="molecule type" value="Genomic_DNA"/>
</dbReference>